<accession>A0AA86QP57</accession>
<dbReference type="EMBL" id="CAXDID020000828">
    <property type="protein sequence ID" value="CAL6114787.1"/>
    <property type="molecule type" value="Genomic_DNA"/>
</dbReference>
<protein>
    <submittedName>
        <fullName evidence="3">Hypothetical_protein</fullName>
    </submittedName>
</protein>
<dbReference type="EMBL" id="CAXDID020000828">
    <property type="protein sequence ID" value="CAL6114791.1"/>
    <property type="molecule type" value="Genomic_DNA"/>
</dbReference>
<dbReference type="Proteomes" id="UP001642409">
    <property type="component" value="Unassembled WGS sequence"/>
</dbReference>
<dbReference type="AlphaFoldDB" id="A0AA86QP57"/>
<comment type="caution">
    <text evidence="1">The sequence shown here is derived from an EMBL/GenBank/DDBJ whole genome shotgun (WGS) entry which is preliminary data.</text>
</comment>
<organism evidence="1">
    <name type="scientific">Hexamita inflata</name>
    <dbReference type="NCBI Taxonomy" id="28002"/>
    <lineage>
        <taxon>Eukaryota</taxon>
        <taxon>Metamonada</taxon>
        <taxon>Diplomonadida</taxon>
        <taxon>Hexamitidae</taxon>
        <taxon>Hexamitinae</taxon>
        <taxon>Hexamita</taxon>
    </lineage>
</organism>
<evidence type="ECO:0000313" key="1">
    <source>
        <dbReference type="EMBL" id="CAI9959151.1"/>
    </source>
</evidence>
<dbReference type="EMBL" id="CATOUU010000915">
    <property type="protein sequence ID" value="CAI9959155.1"/>
    <property type="molecule type" value="Genomic_DNA"/>
</dbReference>
<reference evidence="1" key="1">
    <citation type="submission" date="2023-06" db="EMBL/GenBank/DDBJ databases">
        <authorList>
            <person name="Kurt Z."/>
        </authorList>
    </citation>
    <scope>NUCLEOTIDE SEQUENCE</scope>
</reference>
<sequence length="127" mass="14851">MLGVIIASKRCLLQKEIRQELLNWIQTVQIIPTDFSSTTCLQHQSQLYSAPEMYNNSKYGLHQFRKINTLNTLSRTSRLHPEQEFVPLQQRINDNVFSQASTSGIFDLSFESKENLRFIEEINLFLQ</sequence>
<gene>
    <name evidence="1" type="ORF">HINF_LOCUS46796</name>
    <name evidence="2" type="ORF">HINF_LOCUS46800</name>
    <name evidence="3" type="ORF">HINF_LOCUS78290</name>
    <name evidence="4" type="ORF">HINF_LOCUS78294</name>
</gene>
<evidence type="ECO:0000313" key="3">
    <source>
        <dbReference type="EMBL" id="CAL6114787.1"/>
    </source>
</evidence>
<dbReference type="EMBL" id="CATOUU010000915">
    <property type="protein sequence ID" value="CAI9959151.1"/>
    <property type="molecule type" value="Genomic_DNA"/>
</dbReference>
<evidence type="ECO:0000313" key="4">
    <source>
        <dbReference type="EMBL" id="CAL6114791.1"/>
    </source>
</evidence>
<reference evidence="3 5" key="2">
    <citation type="submission" date="2024-07" db="EMBL/GenBank/DDBJ databases">
        <authorList>
            <person name="Akdeniz Z."/>
        </authorList>
    </citation>
    <scope>NUCLEOTIDE SEQUENCE [LARGE SCALE GENOMIC DNA]</scope>
</reference>
<keyword evidence="5" id="KW-1185">Reference proteome</keyword>
<name>A0AA86QP57_9EUKA</name>
<evidence type="ECO:0000313" key="2">
    <source>
        <dbReference type="EMBL" id="CAI9959155.1"/>
    </source>
</evidence>
<proteinExistence type="predicted"/>
<evidence type="ECO:0000313" key="5">
    <source>
        <dbReference type="Proteomes" id="UP001642409"/>
    </source>
</evidence>